<sequence>MWAFLGLGPAPASQFTANGRSAAWLISGSAAQRLSGSAAQRLSLDSMLTIPRIPRIPLPIVVMIYAWIMLCKWIPTDRRVRRELPIDFVPTPFRWIPNRIQFVRGGAAGAAASCIYACVYSTQYCRDVHRSLGYGFRLTTSLIDRHGHSLWSCSIQAAEQSRAEQSRAEQSRASADISSECSAVQCSA</sequence>
<evidence type="ECO:0000313" key="3">
    <source>
        <dbReference type="Proteomes" id="UP000822688"/>
    </source>
</evidence>
<dbReference type="AlphaFoldDB" id="A0A8T0GJR1"/>
<reference evidence="2 3" key="1">
    <citation type="submission" date="2020-06" db="EMBL/GenBank/DDBJ databases">
        <title>WGS assembly of Ceratodon purpureus strain R40.</title>
        <authorList>
            <person name="Carey S.B."/>
            <person name="Jenkins J."/>
            <person name="Shu S."/>
            <person name="Lovell J.T."/>
            <person name="Sreedasyam A."/>
            <person name="Maumus F."/>
            <person name="Tiley G.P."/>
            <person name="Fernandez-Pozo N."/>
            <person name="Barry K."/>
            <person name="Chen C."/>
            <person name="Wang M."/>
            <person name="Lipzen A."/>
            <person name="Daum C."/>
            <person name="Saski C.A."/>
            <person name="Payton A.C."/>
            <person name="Mcbreen J.C."/>
            <person name="Conrad R.E."/>
            <person name="Kollar L.M."/>
            <person name="Olsson S."/>
            <person name="Huttunen S."/>
            <person name="Landis J.B."/>
            <person name="Wickett N.J."/>
            <person name="Johnson M.G."/>
            <person name="Rensing S.A."/>
            <person name="Grimwood J."/>
            <person name="Schmutz J."/>
            <person name="Mcdaniel S.F."/>
        </authorList>
    </citation>
    <scope>NUCLEOTIDE SEQUENCE [LARGE SCALE GENOMIC DNA]</scope>
    <source>
        <strain evidence="2 3">R40</strain>
    </source>
</reference>
<protein>
    <submittedName>
        <fullName evidence="2">Uncharacterized protein</fullName>
    </submittedName>
</protein>
<accession>A0A8T0GJR1</accession>
<gene>
    <name evidence="2" type="ORF">KC19_11G168700</name>
</gene>
<evidence type="ECO:0000256" key="1">
    <source>
        <dbReference type="SAM" id="MobiDB-lite"/>
    </source>
</evidence>
<name>A0A8T0GJR1_CERPU</name>
<feature type="compositionally biased region" description="Polar residues" evidence="1">
    <location>
        <begin position="171"/>
        <end position="188"/>
    </location>
</feature>
<feature type="region of interest" description="Disordered" evidence="1">
    <location>
        <begin position="164"/>
        <end position="188"/>
    </location>
</feature>
<evidence type="ECO:0000313" key="2">
    <source>
        <dbReference type="EMBL" id="KAG0557958.1"/>
    </source>
</evidence>
<organism evidence="2 3">
    <name type="scientific">Ceratodon purpureus</name>
    <name type="common">Fire moss</name>
    <name type="synonym">Dicranum purpureum</name>
    <dbReference type="NCBI Taxonomy" id="3225"/>
    <lineage>
        <taxon>Eukaryota</taxon>
        <taxon>Viridiplantae</taxon>
        <taxon>Streptophyta</taxon>
        <taxon>Embryophyta</taxon>
        <taxon>Bryophyta</taxon>
        <taxon>Bryophytina</taxon>
        <taxon>Bryopsida</taxon>
        <taxon>Dicranidae</taxon>
        <taxon>Pseudoditrichales</taxon>
        <taxon>Ditrichaceae</taxon>
        <taxon>Ceratodon</taxon>
    </lineage>
</organism>
<proteinExistence type="predicted"/>
<dbReference type="EMBL" id="CM026432">
    <property type="protein sequence ID" value="KAG0557958.1"/>
    <property type="molecule type" value="Genomic_DNA"/>
</dbReference>
<keyword evidence="3" id="KW-1185">Reference proteome</keyword>
<comment type="caution">
    <text evidence="2">The sequence shown here is derived from an EMBL/GenBank/DDBJ whole genome shotgun (WGS) entry which is preliminary data.</text>
</comment>
<dbReference type="Proteomes" id="UP000822688">
    <property type="component" value="Chromosome 11"/>
</dbReference>